<evidence type="ECO:0000256" key="3">
    <source>
        <dbReference type="ARBA" id="ARBA00022679"/>
    </source>
</evidence>
<evidence type="ECO:0000259" key="6">
    <source>
        <dbReference type="PROSITE" id="PS52004"/>
    </source>
</evidence>
<dbReference type="SMART" id="SM00823">
    <property type="entry name" value="PKS_PP"/>
    <property type="match status" value="1"/>
</dbReference>
<keyword evidence="3" id="KW-0808">Transferase</keyword>
<evidence type="ECO:0000313" key="7">
    <source>
        <dbReference type="Proteomes" id="UP000515153"/>
    </source>
</evidence>
<dbReference type="InterPro" id="IPR050091">
    <property type="entry name" value="PKS_NRPS_Biosynth_Enz"/>
</dbReference>
<dbReference type="PANTHER" id="PTHR43775">
    <property type="entry name" value="FATTY ACID SYNTHASE"/>
    <property type="match status" value="1"/>
</dbReference>
<dbReference type="SUPFAM" id="SSF47336">
    <property type="entry name" value="ACP-like"/>
    <property type="match status" value="1"/>
</dbReference>
<dbReference type="InterPro" id="IPR011032">
    <property type="entry name" value="GroES-like_sf"/>
</dbReference>
<dbReference type="GO" id="GO:1901336">
    <property type="term" value="P:lactone biosynthetic process"/>
    <property type="evidence" value="ECO:0007669"/>
    <property type="project" value="UniProtKB-ARBA"/>
</dbReference>
<feature type="domain" description="Carrier" evidence="5">
    <location>
        <begin position="605"/>
        <end position="681"/>
    </location>
</feature>
<dbReference type="CDD" id="cd05195">
    <property type="entry name" value="enoyl_red"/>
    <property type="match status" value="1"/>
</dbReference>
<dbReference type="InterPro" id="IPR009081">
    <property type="entry name" value="PP-bd_ACP"/>
</dbReference>
<reference evidence="8" key="1">
    <citation type="journal article" date="2019" name="Mol. Biol. Evol.">
        <title>Blast fungal genomes show frequent chromosomal changes, gene gains and losses, and effector gene turnover.</title>
        <authorList>
            <person name="Gomez Luciano L.B."/>
            <person name="Jason Tsai I."/>
            <person name="Chuma I."/>
            <person name="Tosa Y."/>
            <person name="Chen Y.H."/>
            <person name="Li J.Y."/>
            <person name="Li M.Y."/>
            <person name="Jade Lu M.Y."/>
            <person name="Nakayashiki H."/>
            <person name="Li W.H."/>
        </authorList>
    </citation>
    <scope>NUCLEOTIDE SEQUENCE</scope>
    <source>
        <strain evidence="8">NI907</strain>
    </source>
</reference>
<evidence type="ECO:0000313" key="8">
    <source>
        <dbReference type="RefSeq" id="XP_030978003.1"/>
    </source>
</evidence>
<keyword evidence="4" id="KW-0511">Multifunctional enzyme</keyword>
<dbReference type="GO" id="GO:0004312">
    <property type="term" value="F:fatty acid synthase activity"/>
    <property type="evidence" value="ECO:0007669"/>
    <property type="project" value="TreeGrafter"/>
</dbReference>
<dbReference type="SUPFAM" id="SSF51735">
    <property type="entry name" value="NAD(P)-binding Rossmann-fold domains"/>
    <property type="match status" value="2"/>
</dbReference>
<dbReference type="InterPro" id="IPR014031">
    <property type="entry name" value="Ketoacyl_synth_C"/>
</dbReference>
<dbReference type="SMART" id="SM00829">
    <property type="entry name" value="PKS_ER"/>
    <property type="match status" value="1"/>
</dbReference>
<accession>A0A6P8ASX0</accession>
<dbReference type="Proteomes" id="UP000515153">
    <property type="component" value="Unplaced"/>
</dbReference>
<dbReference type="PROSITE" id="PS00012">
    <property type="entry name" value="PHOSPHOPANTETHEINE"/>
    <property type="match status" value="1"/>
</dbReference>
<organism evidence="7 8">
    <name type="scientific">Pyricularia grisea</name>
    <name type="common">Crabgrass-specific blast fungus</name>
    <name type="synonym">Magnaporthe grisea</name>
    <dbReference type="NCBI Taxonomy" id="148305"/>
    <lineage>
        <taxon>Eukaryota</taxon>
        <taxon>Fungi</taxon>
        <taxon>Dikarya</taxon>
        <taxon>Ascomycota</taxon>
        <taxon>Pezizomycotina</taxon>
        <taxon>Sordariomycetes</taxon>
        <taxon>Sordariomycetidae</taxon>
        <taxon>Magnaporthales</taxon>
        <taxon>Pyriculariaceae</taxon>
        <taxon>Pyricularia</taxon>
    </lineage>
</organism>
<dbReference type="InterPro" id="IPR036736">
    <property type="entry name" value="ACP-like_sf"/>
</dbReference>
<name>A0A6P8ASX0_PYRGI</name>
<dbReference type="GO" id="GO:0006633">
    <property type="term" value="P:fatty acid biosynthetic process"/>
    <property type="evidence" value="ECO:0007669"/>
    <property type="project" value="TreeGrafter"/>
</dbReference>
<dbReference type="InterPro" id="IPR016039">
    <property type="entry name" value="Thiolase-like"/>
</dbReference>
<evidence type="ECO:0000256" key="2">
    <source>
        <dbReference type="ARBA" id="ARBA00022553"/>
    </source>
</evidence>
<dbReference type="PANTHER" id="PTHR43775:SF29">
    <property type="entry name" value="ASPERFURANONE POLYKETIDE SYNTHASE AFOG-RELATED"/>
    <property type="match status" value="1"/>
</dbReference>
<dbReference type="PROSITE" id="PS50075">
    <property type="entry name" value="CARRIER"/>
    <property type="match status" value="1"/>
</dbReference>
<reference evidence="8" key="3">
    <citation type="submission" date="2025-08" db="UniProtKB">
        <authorList>
            <consortium name="RefSeq"/>
        </authorList>
    </citation>
    <scope>IDENTIFICATION</scope>
    <source>
        <strain evidence="8">NI907</strain>
    </source>
</reference>
<dbReference type="Gene3D" id="3.90.180.10">
    <property type="entry name" value="Medium-chain alcohol dehydrogenases, catalytic domain"/>
    <property type="match status" value="1"/>
</dbReference>
<dbReference type="InterPro" id="IPR020841">
    <property type="entry name" value="PKS_Beta-ketoAc_synthase_dom"/>
</dbReference>
<dbReference type="SUPFAM" id="SSF53901">
    <property type="entry name" value="Thiolase-like"/>
    <property type="match status" value="1"/>
</dbReference>
<evidence type="ECO:0008006" key="9">
    <source>
        <dbReference type="Google" id="ProtNLM"/>
    </source>
</evidence>
<dbReference type="Pfam" id="PF00109">
    <property type="entry name" value="ketoacyl-synt"/>
    <property type="match status" value="1"/>
</dbReference>
<proteinExistence type="predicted"/>
<evidence type="ECO:0000256" key="4">
    <source>
        <dbReference type="ARBA" id="ARBA00023268"/>
    </source>
</evidence>
<keyword evidence="7" id="KW-1185">Reference proteome</keyword>
<sequence>MAIAGGVNLLLSPDTFMQLQNLSVLSPEGRSRSFDDEGRGYGRGEGCGIVVLKPLASAQRDGDPIRAVIRGTGSNSDGWTKGMAMPSGASQMQLIEDVYERFGLDYSDTQYVEAHYHRASFQKSEAHNGQRQAKYRPPRTSRGYQAWISSTLRDGHIRSERPYAPTFIAEMEVSADFPEPKGQILPGVCHSRRSGFKEWSVDTSLFDESLSSPCLSFTDFRLSELDATSGAAAAAAAVGSTAVPLSLMARIARLATVDLPSKDKEFRVFDGRLQVAWIVEDRQGDSLVAEHLADSKRVASLNELDFPVKLAIGQPGLLDTFHFVKDDDMMEPLGDLDVQVQVHAASLNFKDVMAAMGMIAIPALGSEASGIVVRTGRNVKKVQAGDRVVILCPEGTHKTLVRVGSNLITKLPDSLTYEEAVSIPVAYITAYQALVNVARLSKGQSVLIHAAAGAVGQAAIQIALLRGLVVYATAGSPEKRAFLTERYRMPSSNIFHSRDASFAKAFARVTDKRGVDCVLNSLSGELLRASWDCVAPFGSFVELGLRDLVSNTRLDMKPFRKNISFSFFDVKDLPESTQADLRGDVSDEGSFLAAMQQYERNDNPAPIRGVVHLAAVLRDAVLENMTHDDWTAALYEYGVDSLVAIEVRNWINLAMNANIALLEIMGGESTSQFAVKVAEPSTLVSV</sequence>
<keyword evidence="2" id="KW-0597">Phosphoprotein</keyword>
<evidence type="ECO:0000256" key="1">
    <source>
        <dbReference type="ARBA" id="ARBA00022450"/>
    </source>
</evidence>
<dbReference type="InterPro" id="IPR013968">
    <property type="entry name" value="PKS_KR"/>
</dbReference>
<dbReference type="InterPro" id="IPR036291">
    <property type="entry name" value="NAD(P)-bd_dom_sf"/>
</dbReference>
<dbReference type="InterPro" id="IPR013154">
    <property type="entry name" value="ADH-like_N"/>
</dbReference>
<dbReference type="Pfam" id="PF08659">
    <property type="entry name" value="KR"/>
    <property type="match status" value="1"/>
</dbReference>
<keyword evidence="1" id="KW-0596">Phosphopantetheine</keyword>
<gene>
    <name evidence="8" type="ORF">PgNI_09999</name>
</gene>
<dbReference type="InterPro" id="IPR006162">
    <property type="entry name" value="Ppantetheine_attach_site"/>
</dbReference>
<dbReference type="GO" id="GO:0016491">
    <property type="term" value="F:oxidoreductase activity"/>
    <property type="evidence" value="ECO:0007669"/>
    <property type="project" value="InterPro"/>
</dbReference>
<evidence type="ECO:0000259" key="5">
    <source>
        <dbReference type="PROSITE" id="PS50075"/>
    </source>
</evidence>
<dbReference type="Gene3D" id="3.40.47.10">
    <property type="match status" value="1"/>
</dbReference>
<dbReference type="Pfam" id="PF08240">
    <property type="entry name" value="ADH_N"/>
    <property type="match status" value="1"/>
</dbReference>
<dbReference type="SUPFAM" id="SSF50129">
    <property type="entry name" value="GroES-like"/>
    <property type="match status" value="1"/>
</dbReference>
<feature type="domain" description="Ketosynthase family 3 (KS3)" evidence="6">
    <location>
        <begin position="1"/>
        <end position="241"/>
    </location>
</feature>
<protein>
    <recommendedName>
        <fullName evidence="9">Carrier domain-containing protein</fullName>
    </recommendedName>
</protein>
<dbReference type="InterPro" id="IPR020843">
    <property type="entry name" value="ER"/>
</dbReference>
<dbReference type="RefSeq" id="XP_030978003.1">
    <property type="nucleotide sequence ID" value="XM_031129980.1"/>
</dbReference>
<dbReference type="InterPro" id="IPR013149">
    <property type="entry name" value="ADH-like_C"/>
</dbReference>
<dbReference type="SMART" id="SM00825">
    <property type="entry name" value="PKS_KS"/>
    <property type="match status" value="1"/>
</dbReference>
<dbReference type="FunFam" id="3.40.50.720:FF:000209">
    <property type="entry name" value="Polyketide synthase Pks12"/>
    <property type="match status" value="1"/>
</dbReference>
<reference evidence="8" key="2">
    <citation type="submission" date="2019-10" db="EMBL/GenBank/DDBJ databases">
        <authorList>
            <consortium name="NCBI Genome Project"/>
        </authorList>
    </citation>
    <scope>NUCLEOTIDE SEQUENCE</scope>
    <source>
        <strain evidence="8">NI907</strain>
    </source>
</reference>
<dbReference type="GO" id="GO:0044550">
    <property type="term" value="P:secondary metabolite biosynthetic process"/>
    <property type="evidence" value="ECO:0007669"/>
    <property type="project" value="UniProtKB-ARBA"/>
</dbReference>
<dbReference type="InterPro" id="IPR020806">
    <property type="entry name" value="PKS_PP-bd"/>
</dbReference>
<dbReference type="PROSITE" id="PS52004">
    <property type="entry name" value="KS3_2"/>
    <property type="match status" value="1"/>
</dbReference>
<dbReference type="InterPro" id="IPR014030">
    <property type="entry name" value="Ketoacyl_synth_N"/>
</dbReference>
<dbReference type="GO" id="GO:0031177">
    <property type="term" value="F:phosphopantetheine binding"/>
    <property type="evidence" value="ECO:0007669"/>
    <property type="project" value="InterPro"/>
</dbReference>
<dbReference type="KEGG" id="pgri:PgNI_09999"/>
<dbReference type="Pfam" id="PF00107">
    <property type="entry name" value="ADH_zinc_N"/>
    <property type="match status" value="1"/>
</dbReference>
<dbReference type="AlphaFoldDB" id="A0A6P8ASX0"/>
<dbReference type="Pfam" id="PF02801">
    <property type="entry name" value="Ketoacyl-synt_C"/>
    <property type="match status" value="1"/>
</dbReference>
<dbReference type="GeneID" id="41964888"/>